<accession>A0A914MRM8</accession>
<organism evidence="2 3">
    <name type="scientific">Meloidogyne incognita</name>
    <name type="common">Southern root-knot nematode worm</name>
    <name type="synonym">Oxyuris incognita</name>
    <dbReference type="NCBI Taxonomy" id="6306"/>
    <lineage>
        <taxon>Eukaryota</taxon>
        <taxon>Metazoa</taxon>
        <taxon>Ecdysozoa</taxon>
        <taxon>Nematoda</taxon>
        <taxon>Chromadorea</taxon>
        <taxon>Rhabditida</taxon>
        <taxon>Tylenchina</taxon>
        <taxon>Tylenchomorpha</taxon>
        <taxon>Tylenchoidea</taxon>
        <taxon>Meloidogynidae</taxon>
        <taxon>Meloidogyninae</taxon>
        <taxon>Meloidogyne</taxon>
        <taxon>Meloidogyne incognita group</taxon>
    </lineage>
</organism>
<dbReference type="AlphaFoldDB" id="A0A914MRM8"/>
<reference evidence="3" key="1">
    <citation type="submission" date="2022-11" db="UniProtKB">
        <authorList>
            <consortium name="WormBaseParasite"/>
        </authorList>
    </citation>
    <scope>IDENTIFICATION</scope>
</reference>
<feature type="region of interest" description="Disordered" evidence="1">
    <location>
        <begin position="30"/>
        <end position="73"/>
    </location>
</feature>
<evidence type="ECO:0000313" key="2">
    <source>
        <dbReference type="Proteomes" id="UP000887563"/>
    </source>
</evidence>
<sequence length="73" mass="8166">MEIEAVAEAIGEEAKASGVLTAIQRLAAEAATEAPKRGRKHLENIKSKVPNRLQQSIGRNKQKQLKKKYQKRK</sequence>
<keyword evidence="2" id="KW-1185">Reference proteome</keyword>
<evidence type="ECO:0000256" key="1">
    <source>
        <dbReference type="SAM" id="MobiDB-lite"/>
    </source>
</evidence>
<dbReference type="Proteomes" id="UP000887563">
    <property type="component" value="Unplaced"/>
</dbReference>
<evidence type="ECO:0000313" key="3">
    <source>
        <dbReference type="WBParaSite" id="Minc3s02500g30339"/>
    </source>
</evidence>
<proteinExistence type="predicted"/>
<name>A0A914MRM8_MELIC</name>
<dbReference type="WBParaSite" id="Minc3s02500g30339">
    <property type="protein sequence ID" value="Minc3s02500g30339"/>
    <property type="gene ID" value="Minc3s02500g30339"/>
</dbReference>
<feature type="compositionally biased region" description="Basic residues" evidence="1">
    <location>
        <begin position="60"/>
        <end position="73"/>
    </location>
</feature>
<protein>
    <submittedName>
        <fullName evidence="3">Candidate secreted effector</fullName>
    </submittedName>
</protein>